<dbReference type="PROSITE" id="PS51257">
    <property type="entry name" value="PROKAR_LIPOPROTEIN"/>
    <property type="match status" value="1"/>
</dbReference>
<dbReference type="EMBL" id="CP020919">
    <property type="protein sequence ID" value="AWG24535.1"/>
    <property type="molecule type" value="Genomic_DNA"/>
</dbReference>
<dbReference type="KEGG" id="fki:FK004_04425"/>
<accession>A0A2S1LLC3</accession>
<evidence type="ECO:0000313" key="3">
    <source>
        <dbReference type="Proteomes" id="UP000244677"/>
    </source>
</evidence>
<evidence type="ECO:0000256" key="1">
    <source>
        <dbReference type="SAM" id="SignalP"/>
    </source>
</evidence>
<evidence type="ECO:0000313" key="2">
    <source>
        <dbReference type="EMBL" id="AWG24535.1"/>
    </source>
</evidence>
<gene>
    <name evidence="2" type="ORF">FK004_04425</name>
</gene>
<sequence length="163" mass="18948">MNKGMLSVLVLFFMLTSCVSTRNVIQIDDYILVTTNGKDVYETKNITAFVFENNLRNLPFDQFVTNKFSLAGYHTREFWVTIDSNRYKIIMYDNAELEKYIDISKFMVSTEETQDMKIGSQGKFVAISMLNASNEDCLAEGSLYENIAIKFLKNLKDEYLRYK</sequence>
<dbReference type="AlphaFoldDB" id="A0A2S1LLC3"/>
<organism evidence="2 3">
    <name type="scientific">Flavobacterium kingsejongi</name>
    <dbReference type="NCBI Taxonomy" id="1678728"/>
    <lineage>
        <taxon>Bacteria</taxon>
        <taxon>Pseudomonadati</taxon>
        <taxon>Bacteroidota</taxon>
        <taxon>Flavobacteriia</taxon>
        <taxon>Flavobacteriales</taxon>
        <taxon>Flavobacteriaceae</taxon>
        <taxon>Flavobacterium</taxon>
    </lineage>
</organism>
<feature type="signal peptide" evidence="1">
    <location>
        <begin position="1"/>
        <end position="22"/>
    </location>
</feature>
<evidence type="ECO:0008006" key="4">
    <source>
        <dbReference type="Google" id="ProtNLM"/>
    </source>
</evidence>
<keyword evidence="1" id="KW-0732">Signal</keyword>
<keyword evidence="3" id="KW-1185">Reference proteome</keyword>
<feature type="chain" id="PRO_5015577165" description="Lipoprotein" evidence="1">
    <location>
        <begin position="23"/>
        <end position="163"/>
    </location>
</feature>
<proteinExistence type="predicted"/>
<name>A0A2S1LLC3_9FLAO</name>
<dbReference type="Proteomes" id="UP000244677">
    <property type="component" value="Chromosome"/>
</dbReference>
<protein>
    <recommendedName>
        <fullName evidence="4">Lipoprotein</fullName>
    </recommendedName>
</protein>
<reference evidence="2 3" key="1">
    <citation type="submission" date="2017-04" db="EMBL/GenBank/DDBJ databases">
        <title>Complete genome sequence of Flavobacterium kingsejong AJ004.</title>
        <authorList>
            <person name="Lee P.C."/>
        </authorList>
    </citation>
    <scope>NUCLEOTIDE SEQUENCE [LARGE SCALE GENOMIC DNA]</scope>
    <source>
        <strain evidence="2 3">AJ004</strain>
    </source>
</reference>